<dbReference type="RefSeq" id="WP_129425649.1">
    <property type="nucleotide sequence ID" value="NZ_SDWV01000004.1"/>
</dbReference>
<keyword evidence="3" id="KW-0378">Hydrolase</keyword>
<evidence type="ECO:0000256" key="4">
    <source>
        <dbReference type="ARBA" id="ARBA00022833"/>
    </source>
</evidence>
<dbReference type="GO" id="GO:0008270">
    <property type="term" value="F:zinc ion binding"/>
    <property type="evidence" value="ECO:0007669"/>
    <property type="project" value="InterPro"/>
</dbReference>
<dbReference type="Proteomes" id="UP000291101">
    <property type="component" value="Unassembled WGS sequence"/>
</dbReference>
<keyword evidence="9" id="KW-1185">Reference proteome</keyword>
<organism evidence="8 9">
    <name type="scientific">Nocardioides zhouii</name>
    <dbReference type="NCBI Taxonomy" id="1168729"/>
    <lineage>
        <taxon>Bacteria</taxon>
        <taxon>Bacillati</taxon>
        <taxon>Actinomycetota</taxon>
        <taxon>Actinomycetes</taxon>
        <taxon>Propionibacteriales</taxon>
        <taxon>Nocardioidaceae</taxon>
        <taxon>Nocardioides</taxon>
    </lineage>
</organism>
<comment type="caution">
    <text evidence="8">The sequence shown here is derived from an EMBL/GenBank/DDBJ whole genome shotgun (WGS) entry which is preliminary data.</text>
</comment>
<evidence type="ECO:0000256" key="3">
    <source>
        <dbReference type="ARBA" id="ARBA00022801"/>
    </source>
</evidence>
<dbReference type="GO" id="GO:0031012">
    <property type="term" value="C:extracellular matrix"/>
    <property type="evidence" value="ECO:0007669"/>
    <property type="project" value="InterPro"/>
</dbReference>
<sequence length="271" mass="28697">MKTTITRTLAAAIGAGALAASMQPASAAPAREDVPSFQEFKAATFQDVAGQYVVNGDETIATTPKLRDYYDAMVGSKDTDSQSLVINTVGGADDKWSATAARNLTYCVSNNFGANKAAVVSAMQSGAGQWEAASSGINFTYVSSADASCTVSNSAVVFSVEPTNTNQYIARAFFPSSPDSQRNILVNATSLQNSGSWTPSNILAHELGHTLGFRHEHTRPEAGTCFEDNNWRPLTPYDSASIMHYPQCNGSSSDLSMTDTDRAGARTVYGS</sequence>
<dbReference type="OrthoDB" id="5289073at2"/>
<accession>A0A4Q2T481</accession>
<evidence type="ECO:0000256" key="5">
    <source>
        <dbReference type="SAM" id="MobiDB-lite"/>
    </source>
</evidence>
<gene>
    <name evidence="8" type="ORF">EUA94_05945</name>
</gene>
<evidence type="ECO:0000256" key="6">
    <source>
        <dbReference type="SAM" id="SignalP"/>
    </source>
</evidence>
<keyword evidence="4" id="KW-0862">Zinc</keyword>
<feature type="chain" id="PRO_5020371581" evidence="6">
    <location>
        <begin position="28"/>
        <end position="271"/>
    </location>
</feature>
<reference evidence="8 9" key="1">
    <citation type="submission" date="2019-01" db="EMBL/GenBank/DDBJ databases">
        <title>Novel species of Nocardioides.</title>
        <authorList>
            <person name="Liu Q."/>
            <person name="X Y.-H."/>
        </authorList>
    </citation>
    <scope>NUCLEOTIDE SEQUENCE [LARGE SCALE GENOMIC DNA]</scope>
    <source>
        <strain evidence="8 9">HLT2-9</strain>
    </source>
</reference>
<dbReference type="SMART" id="SM00235">
    <property type="entry name" value="ZnMc"/>
    <property type="match status" value="1"/>
</dbReference>
<keyword evidence="2" id="KW-0479">Metal-binding</keyword>
<keyword evidence="6" id="KW-0732">Signal</keyword>
<dbReference type="GO" id="GO:0004222">
    <property type="term" value="F:metalloendopeptidase activity"/>
    <property type="evidence" value="ECO:0007669"/>
    <property type="project" value="InterPro"/>
</dbReference>
<name>A0A4Q2T481_9ACTN</name>
<dbReference type="EMBL" id="SDWV01000004">
    <property type="protein sequence ID" value="RYC13402.1"/>
    <property type="molecule type" value="Genomic_DNA"/>
</dbReference>
<feature type="domain" description="Peptidase metallopeptidase" evidence="7">
    <location>
        <begin position="92"/>
        <end position="248"/>
    </location>
</feature>
<proteinExistence type="predicted"/>
<dbReference type="InterPro" id="IPR001818">
    <property type="entry name" value="Pept_M10_metallopeptidase"/>
</dbReference>
<dbReference type="GO" id="GO:0006508">
    <property type="term" value="P:proteolysis"/>
    <property type="evidence" value="ECO:0007669"/>
    <property type="project" value="UniProtKB-KW"/>
</dbReference>
<evidence type="ECO:0000256" key="2">
    <source>
        <dbReference type="ARBA" id="ARBA00022723"/>
    </source>
</evidence>
<keyword evidence="1 8" id="KW-0645">Protease</keyword>
<dbReference type="Gene3D" id="3.40.390.10">
    <property type="entry name" value="Collagenase (Catalytic Domain)"/>
    <property type="match status" value="1"/>
</dbReference>
<dbReference type="InterPro" id="IPR006026">
    <property type="entry name" value="Peptidase_Metallo"/>
</dbReference>
<evidence type="ECO:0000256" key="1">
    <source>
        <dbReference type="ARBA" id="ARBA00022670"/>
    </source>
</evidence>
<keyword evidence="8" id="KW-0482">Metalloprotease</keyword>
<dbReference type="SUPFAM" id="SSF55486">
    <property type="entry name" value="Metalloproteases ('zincins'), catalytic domain"/>
    <property type="match status" value="1"/>
</dbReference>
<protein>
    <submittedName>
        <fullName evidence="8">Matrixin family metalloprotease</fullName>
    </submittedName>
</protein>
<feature type="signal peptide" evidence="6">
    <location>
        <begin position="1"/>
        <end position="27"/>
    </location>
</feature>
<feature type="region of interest" description="Disordered" evidence="5">
    <location>
        <begin position="251"/>
        <end position="271"/>
    </location>
</feature>
<evidence type="ECO:0000313" key="9">
    <source>
        <dbReference type="Proteomes" id="UP000291101"/>
    </source>
</evidence>
<evidence type="ECO:0000259" key="7">
    <source>
        <dbReference type="SMART" id="SM00235"/>
    </source>
</evidence>
<dbReference type="InterPro" id="IPR024079">
    <property type="entry name" value="MetalloPept_cat_dom_sf"/>
</dbReference>
<dbReference type="Pfam" id="PF00413">
    <property type="entry name" value="Peptidase_M10"/>
    <property type="match status" value="1"/>
</dbReference>
<dbReference type="AlphaFoldDB" id="A0A4Q2T481"/>
<evidence type="ECO:0000313" key="8">
    <source>
        <dbReference type="EMBL" id="RYC13402.1"/>
    </source>
</evidence>